<feature type="transmembrane region" description="Helical" evidence="4">
    <location>
        <begin position="12"/>
        <end position="31"/>
    </location>
</feature>
<feature type="transmembrane region" description="Helical" evidence="4">
    <location>
        <begin position="90"/>
        <end position="108"/>
    </location>
</feature>
<feature type="transmembrane region" description="Helical" evidence="4">
    <location>
        <begin position="37"/>
        <end position="58"/>
    </location>
</feature>
<keyword evidence="7" id="KW-1185">Reference proteome</keyword>
<dbReference type="PANTHER" id="PTHR24421">
    <property type="entry name" value="NITRATE/NITRITE SENSOR PROTEIN NARX-RELATED"/>
    <property type="match status" value="1"/>
</dbReference>
<feature type="transmembrane region" description="Helical" evidence="4">
    <location>
        <begin position="115"/>
        <end position="133"/>
    </location>
</feature>
<evidence type="ECO:0000256" key="4">
    <source>
        <dbReference type="SAM" id="Phobius"/>
    </source>
</evidence>
<sequence>MDDLVRVRRTILAGVAVLVLCCLWVPAAVLARDPDNWLGMVGLGVLVAGHAAVLRFVTEPPAPRWALWVLLAATAVSILLVAPVGPADRYTWAWIGGATAGILPFLITGRSRWPAAVGAVGLAVAVGAVTGGSPVVHGVIAASVGAAVVGGTVVPLWLWTLLLDARAGREARARLAVTEERLRFARDLHDLLGHRLTVIALKSELAERLAAADPDRAARESAQARHLAATALAEVREAVAGYREVDLADQVAAAAGVLRDAGVRCATTVAPVPSEVAARLAFVVREACTNILRHSAAAWCTIDITSDGEGIGMRIVNDGVSGTGPDRHAFGLRGMTDRVAEVGGTLRVERDGDVFALDVAVPVP</sequence>
<dbReference type="SUPFAM" id="SSF55874">
    <property type="entry name" value="ATPase domain of HSP90 chaperone/DNA topoisomerase II/histidine kinase"/>
    <property type="match status" value="1"/>
</dbReference>
<evidence type="ECO:0000313" key="7">
    <source>
        <dbReference type="Proteomes" id="UP000542674"/>
    </source>
</evidence>
<dbReference type="InterPro" id="IPR036890">
    <property type="entry name" value="HATPase_C_sf"/>
</dbReference>
<feature type="transmembrane region" description="Helical" evidence="4">
    <location>
        <begin position="65"/>
        <end position="84"/>
    </location>
</feature>
<comment type="caution">
    <text evidence="6">The sequence shown here is derived from an EMBL/GenBank/DDBJ whole genome shotgun (WGS) entry which is preliminary data.</text>
</comment>
<keyword evidence="1 6" id="KW-0808">Transferase</keyword>
<name>A0A7W7T0F2_9PSEU</name>
<organism evidence="6 7">
    <name type="scientific">Saccharothrix violaceirubra</name>
    <dbReference type="NCBI Taxonomy" id="413306"/>
    <lineage>
        <taxon>Bacteria</taxon>
        <taxon>Bacillati</taxon>
        <taxon>Actinomycetota</taxon>
        <taxon>Actinomycetes</taxon>
        <taxon>Pseudonocardiales</taxon>
        <taxon>Pseudonocardiaceae</taxon>
        <taxon>Saccharothrix</taxon>
    </lineage>
</organism>
<keyword evidence="4" id="KW-0472">Membrane</keyword>
<dbReference type="InterPro" id="IPR011712">
    <property type="entry name" value="Sig_transdc_His_kin_sub3_dim/P"/>
</dbReference>
<keyword evidence="4" id="KW-0812">Transmembrane</keyword>
<dbReference type="GO" id="GO:0000155">
    <property type="term" value="F:phosphorelay sensor kinase activity"/>
    <property type="evidence" value="ECO:0007669"/>
    <property type="project" value="InterPro"/>
</dbReference>
<reference evidence="6 7" key="1">
    <citation type="submission" date="2020-08" db="EMBL/GenBank/DDBJ databases">
        <title>Sequencing the genomes of 1000 actinobacteria strains.</title>
        <authorList>
            <person name="Klenk H.-P."/>
        </authorList>
    </citation>
    <scope>NUCLEOTIDE SEQUENCE [LARGE SCALE GENOMIC DNA]</scope>
    <source>
        <strain evidence="6 7">DSM 45084</strain>
    </source>
</reference>
<dbReference type="GO" id="GO:0016020">
    <property type="term" value="C:membrane"/>
    <property type="evidence" value="ECO:0007669"/>
    <property type="project" value="InterPro"/>
</dbReference>
<dbReference type="EMBL" id="JACHJS010000001">
    <property type="protein sequence ID" value="MBB4964274.1"/>
    <property type="molecule type" value="Genomic_DNA"/>
</dbReference>
<feature type="domain" description="Signal transduction histidine kinase subgroup 3 dimerisation and phosphoacceptor" evidence="5">
    <location>
        <begin position="180"/>
        <end position="247"/>
    </location>
</feature>
<dbReference type="EC" id="2.7.13.3" evidence="6"/>
<evidence type="ECO:0000256" key="3">
    <source>
        <dbReference type="ARBA" id="ARBA00023012"/>
    </source>
</evidence>
<proteinExistence type="predicted"/>
<dbReference type="Gene3D" id="1.20.5.1930">
    <property type="match status" value="1"/>
</dbReference>
<dbReference type="AlphaFoldDB" id="A0A7W7T0F2"/>
<protein>
    <submittedName>
        <fullName evidence="6">Two-component system sensor histidine kinase DesK</fullName>
        <ecNumber evidence="6">2.7.13.3</ecNumber>
    </submittedName>
</protein>
<dbReference type="CDD" id="cd16917">
    <property type="entry name" value="HATPase_UhpB-NarQ-NarX-like"/>
    <property type="match status" value="1"/>
</dbReference>
<dbReference type="InterPro" id="IPR050482">
    <property type="entry name" value="Sensor_HK_TwoCompSys"/>
</dbReference>
<evidence type="ECO:0000256" key="1">
    <source>
        <dbReference type="ARBA" id="ARBA00022679"/>
    </source>
</evidence>
<evidence type="ECO:0000259" key="5">
    <source>
        <dbReference type="Pfam" id="PF07730"/>
    </source>
</evidence>
<accession>A0A7W7T0F2</accession>
<dbReference type="GO" id="GO:0046983">
    <property type="term" value="F:protein dimerization activity"/>
    <property type="evidence" value="ECO:0007669"/>
    <property type="project" value="InterPro"/>
</dbReference>
<dbReference type="RefSeq" id="WP_221447168.1">
    <property type="nucleotide sequence ID" value="NZ_BAABAI010000027.1"/>
</dbReference>
<dbReference type="PANTHER" id="PTHR24421:SF63">
    <property type="entry name" value="SENSOR HISTIDINE KINASE DESK"/>
    <property type="match status" value="1"/>
</dbReference>
<evidence type="ECO:0000313" key="6">
    <source>
        <dbReference type="EMBL" id="MBB4964274.1"/>
    </source>
</evidence>
<keyword evidence="3" id="KW-0902">Two-component regulatory system</keyword>
<keyword evidence="4" id="KW-1133">Transmembrane helix</keyword>
<keyword evidence="2 6" id="KW-0418">Kinase</keyword>
<gene>
    <name evidence="6" type="ORF">F4559_001633</name>
</gene>
<feature type="transmembrane region" description="Helical" evidence="4">
    <location>
        <begin position="139"/>
        <end position="162"/>
    </location>
</feature>
<dbReference type="Proteomes" id="UP000542674">
    <property type="component" value="Unassembled WGS sequence"/>
</dbReference>
<evidence type="ECO:0000256" key="2">
    <source>
        <dbReference type="ARBA" id="ARBA00022777"/>
    </source>
</evidence>
<dbReference type="Gene3D" id="3.30.565.10">
    <property type="entry name" value="Histidine kinase-like ATPase, C-terminal domain"/>
    <property type="match status" value="1"/>
</dbReference>
<dbReference type="Pfam" id="PF07730">
    <property type="entry name" value="HisKA_3"/>
    <property type="match status" value="1"/>
</dbReference>